<dbReference type="OrthoDB" id="5524593at2"/>
<feature type="domain" description="VOC" evidence="1">
    <location>
        <begin position="4"/>
        <end position="114"/>
    </location>
</feature>
<dbReference type="SUPFAM" id="SSF54593">
    <property type="entry name" value="Glyoxalase/Bleomycin resistance protein/Dihydroxybiphenyl dioxygenase"/>
    <property type="match status" value="1"/>
</dbReference>
<organism evidence="2 3">
    <name type="scientific">Subtercola boreus</name>
    <dbReference type="NCBI Taxonomy" id="120213"/>
    <lineage>
        <taxon>Bacteria</taxon>
        <taxon>Bacillati</taxon>
        <taxon>Actinomycetota</taxon>
        <taxon>Actinomycetes</taxon>
        <taxon>Micrococcales</taxon>
        <taxon>Microbacteriaceae</taxon>
        <taxon>Subtercola</taxon>
    </lineage>
</organism>
<dbReference type="AlphaFoldDB" id="A0A3E0VHS0"/>
<dbReference type="InterPro" id="IPR041581">
    <property type="entry name" value="Glyoxalase_6"/>
</dbReference>
<accession>A0A3E0VHS0</accession>
<dbReference type="EMBL" id="NBWZ01000001">
    <property type="protein sequence ID" value="RFA09018.1"/>
    <property type="molecule type" value="Genomic_DNA"/>
</dbReference>
<dbReference type="InterPro" id="IPR037523">
    <property type="entry name" value="VOC_core"/>
</dbReference>
<dbReference type="PANTHER" id="PTHR35908:SF1">
    <property type="entry name" value="CONSERVED PROTEIN"/>
    <property type="match status" value="1"/>
</dbReference>
<dbReference type="PANTHER" id="PTHR35908">
    <property type="entry name" value="HYPOTHETICAL FUSION PROTEIN"/>
    <property type="match status" value="1"/>
</dbReference>
<dbReference type="Pfam" id="PF18029">
    <property type="entry name" value="Glyoxalase_6"/>
    <property type="match status" value="1"/>
</dbReference>
<dbReference type="Proteomes" id="UP000256486">
    <property type="component" value="Unassembled WGS sequence"/>
</dbReference>
<name>A0A3E0VHS0_9MICO</name>
<sequence length="116" mass="12999">MTLKFEEIVVDCHDFRTIGHWWEAALGWVVVDEDEGSLELQNTDGSNPTLLFLNSPDEKVGKNRLHFDFVPDDQAAEVERLLAMGAQRVDIGQGETPWVILADPEGNEFCVLSARS</sequence>
<reference evidence="2 3" key="1">
    <citation type="submission" date="2017-04" db="EMBL/GenBank/DDBJ databases">
        <title>Comparative genome analysis of Subtercola boreus.</title>
        <authorList>
            <person name="Cho Y.-J."/>
            <person name="Cho A."/>
            <person name="Kim O.-S."/>
            <person name="Lee J.-I."/>
        </authorList>
    </citation>
    <scope>NUCLEOTIDE SEQUENCE [LARGE SCALE GENOMIC DNA]</scope>
    <source>
        <strain evidence="2 3">K300</strain>
    </source>
</reference>
<proteinExistence type="predicted"/>
<dbReference type="CDD" id="cd06587">
    <property type="entry name" value="VOC"/>
    <property type="match status" value="1"/>
</dbReference>
<dbReference type="InterPro" id="IPR029068">
    <property type="entry name" value="Glyas_Bleomycin-R_OHBP_Dase"/>
</dbReference>
<dbReference type="PROSITE" id="PS51819">
    <property type="entry name" value="VOC"/>
    <property type="match status" value="1"/>
</dbReference>
<protein>
    <submittedName>
        <fullName evidence="2">Glyoxalase</fullName>
    </submittedName>
</protein>
<gene>
    <name evidence="2" type="ORF">B7R54_07120</name>
</gene>
<evidence type="ECO:0000259" key="1">
    <source>
        <dbReference type="PROSITE" id="PS51819"/>
    </source>
</evidence>
<comment type="caution">
    <text evidence="2">The sequence shown here is derived from an EMBL/GenBank/DDBJ whole genome shotgun (WGS) entry which is preliminary data.</text>
</comment>
<dbReference type="Gene3D" id="3.10.180.10">
    <property type="entry name" value="2,3-Dihydroxybiphenyl 1,2-Dioxygenase, domain 1"/>
    <property type="match status" value="1"/>
</dbReference>
<evidence type="ECO:0000313" key="2">
    <source>
        <dbReference type="EMBL" id="RFA09018.1"/>
    </source>
</evidence>
<dbReference type="RefSeq" id="WP_116414412.1">
    <property type="nucleotide sequence ID" value="NZ_NBWZ01000001.1"/>
</dbReference>
<keyword evidence="3" id="KW-1185">Reference proteome</keyword>
<evidence type="ECO:0000313" key="3">
    <source>
        <dbReference type="Proteomes" id="UP000256486"/>
    </source>
</evidence>